<accession>A0ABT9J0C6</accession>
<evidence type="ECO:0000259" key="3">
    <source>
        <dbReference type="PROSITE" id="PS50975"/>
    </source>
</evidence>
<keyword evidence="5" id="KW-1185">Reference proteome</keyword>
<evidence type="ECO:0000256" key="1">
    <source>
        <dbReference type="ARBA" id="ARBA00022598"/>
    </source>
</evidence>
<dbReference type="InterPro" id="IPR005479">
    <property type="entry name" value="CPAse_ATP-bd"/>
</dbReference>
<evidence type="ECO:0000313" key="4">
    <source>
        <dbReference type="EMBL" id="MDP5275062.1"/>
    </source>
</evidence>
<dbReference type="EMBL" id="JAVAMP010000005">
    <property type="protein sequence ID" value="MDP5275062.1"/>
    <property type="molecule type" value="Genomic_DNA"/>
</dbReference>
<evidence type="ECO:0000313" key="5">
    <source>
        <dbReference type="Proteomes" id="UP001231941"/>
    </source>
</evidence>
<dbReference type="PROSITE" id="PS50975">
    <property type="entry name" value="ATP_GRASP"/>
    <property type="match status" value="1"/>
</dbReference>
<gene>
    <name evidence="4" type="ORF">Q5Y73_13155</name>
</gene>
<evidence type="ECO:0000256" key="2">
    <source>
        <dbReference type="PROSITE-ProRule" id="PRU00409"/>
    </source>
</evidence>
<dbReference type="RefSeq" id="WP_305992370.1">
    <property type="nucleotide sequence ID" value="NZ_JAVAMP010000005.1"/>
</dbReference>
<proteinExistence type="predicted"/>
<reference evidence="4 5" key="1">
    <citation type="submission" date="2023-08" db="EMBL/GenBank/DDBJ databases">
        <authorList>
            <person name="Park J.-S."/>
        </authorList>
    </citation>
    <scope>NUCLEOTIDE SEQUENCE [LARGE SCALE GENOMIC DNA]</scope>
    <source>
        <strain evidence="4 5">2205SS18-9</strain>
    </source>
</reference>
<comment type="caution">
    <text evidence="4">The sequence shown here is derived from an EMBL/GenBank/DDBJ whole genome shotgun (WGS) entry which is preliminary data.</text>
</comment>
<keyword evidence="1 4" id="KW-0436">Ligase</keyword>
<dbReference type="Gene3D" id="3.30.1490.20">
    <property type="entry name" value="ATP-grasp fold, A domain"/>
    <property type="match status" value="1"/>
</dbReference>
<dbReference type="Gene3D" id="3.30.470.20">
    <property type="entry name" value="ATP-grasp fold, B domain"/>
    <property type="match status" value="1"/>
</dbReference>
<organism evidence="4 5">
    <name type="scientific">Chengkuizengella axinellae</name>
    <dbReference type="NCBI Taxonomy" id="3064388"/>
    <lineage>
        <taxon>Bacteria</taxon>
        <taxon>Bacillati</taxon>
        <taxon>Bacillota</taxon>
        <taxon>Bacilli</taxon>
        <taxon>Bacillales</taxon>
        <taxon>Paenibacillaceae</taxon>
        <taxon>Chengkuizengella</taxon>
    </lineage>
</organism>
<name>A0ABT9J0C6_9BACL</name>
<dbReference type="PROSITE" id="PS00867">
    <property type="entry name" value="CPSASE_2"/>
    <property type="match status" value="1"/>
</dbReference>
<keyword evidence="2" id="KW-0067">ATP-binding</keyword>
<protein>
    <submittedName>
        <fullName evidence="4">Carboxylate--amine ligase</fullName>
    </submittedName>
</protein>
<sequence length="408" mass="47022">MNNKAVILGCNYYIGLSTIRNLGVHGIHTVAVDYSEKGAYGAKSKYCSERLIAPHYKKETKKFIRFLINYAREQSAPPVLIPCHDSYVEIIDEHLEELKKCYLIPQTETGLYTKLMNKEILHQIAQENGVKVPETVKVNDENLIEKVENIIKFPCLVKPVDSPTFVAKFRRKLFKVHNIEELKTALEKAKKANLEVIVQRIIPGFDDHMYTYDAYLDQNSKVTHWLTCQKYRQYPINFGASVYTGQKYVPELHEIGATFFEKIGYKGFAEIEFKKDAETGQYYLIEINVRITNINQLLYKVGVNIPYITYQELTGSPVPPKAIEEDTDVRFWCGYEDLYAIRDYVKTKQLSLMSIIKSLLFKPKAYAIWDWKDPIPAFSNSGMIVSKVLKRVLRIPTGSKSNKTKKSI</sequence>
<dbReference type="SUPFAM" id="SSF56059">
    <property type="entry name" value="Glutathione synthetase ATP-binding domain-like"/>
    <property type="match status" value="1"/>
</dbReference>
<keyword evidence="2" id="KW-0547">Nucleotide-binding</keyword>
<dbReference type="InterPro" id="IPR013815">
    <property type="entry name" value="ATP_grasp_subdomain_1"/>
</dbReference>
<dbReference type="GO" id="GO:0016874">
    <property type="term" value="F:ligase activity"/>
    <property type="evidence" value="ECO:0007669"/>
    <property type="project" value="UniProtKB-KW"/>
</dbReference>
<dbReference type="InterPro" id="IPR011761">
    <property type="entry name" value="ATP-grasp"/>
</dbReference>
<feature type="domain" description="ATP-grasp" evidence="3">
    <location>
        <begin position="122"/>
        <end position="314"/>
    </location>
</feature>
<dbReference type="Pfam" id="PF07478">
    <property type="entry name" value="Dala_Dala_lig_C"/>
    <property type="match status" value="1"/>
</dbReference>
<dbReference type="InterPro" id="IPR011095">
    <property type="entry name" value="Dala_Dala_lig_C"/>
</dbReference>
<dbReference type="Proteomes" id="UP001231941">
    <property type="component" value="Unassembled WGS sequence"/>
</dbReference>